<dbReference type="SMART" id="SM00408">
    <property type="entry name" value="IGc2"/>
    <property type="match status" value="2"/>
</dbReference>
<keyword evidence="7" id="KW-1185">Reference proteome</keyword>
<reference evidence="6" key="1">
    <citation type="submission" date="2021-04" db="EMBL/GenBank/DDBJ databases">
        <authorList>
            <consortium name="Wellcome Sanger Institute Data Sharing"/>
        </authorList>
    </citation>
    <scope>NUCLEOTIDE SEQUENCE [LARGE SCALE GENOMIC DNA]</scope>
</reference>
<evidence type="ECO:0000313" key="7">
    <source>
        <dbReference type="Proteomes" id="UP000265040"/>
    </source>
</evidence>
<keyword evidence="3" id="KW-1133">Transmembrane helix</keyword>
<feature type="chain" id="PRO_5031209642" description="Ig-like domain-containing protein" evidence="4">
    <location>
        <begin position="23"/>
        <end position="322"/>
    </location>
</feature>
<dbReference type="AlphaFoldDB" id="A0A7N6FKP4"/>
<dbReference type="GeneTree" id="ENSGT00980000199138"/>
<feature type="signal peptide" evidence="4">
    <location>
        <begin position="1"/>
        <end position="22"/>
    </location>
</feature>
<dbReference type="InterPro" id="IPR003599">
    <property type="entry name" value="Ig_sub"/>
</dbReference>
<feature type="domain" description="Ig-like" evidence="5">
    <location>
        <begin position="110"/>
        <end position="189"/>
    </location>
</feature>
<keyword evidence="2" id="KW-1015">Disulfide bond</keyword>
<organism evidence="6 7">
    <name type="scientific">Anabas testudineus</name>
    <name type="common">Climbing perch</name>
    <name type="synonym">Anthias testudineus</name>
    <dbReference type="NCBI Taxonomy" id="64144"/>
    <lineage>
        <taxon>Eukaryota</taxon>
        <taxon>Metazoa</taxon>
        <taxon>Chordata</taxon>
        <taxon>Craniata</taxon>
        <taxon>Vertebrata</taxon>
        <taxon>Euteleostomi</taxon>
        <taxon>Actinopterygii</taxon>
        <taxon>Neopterygii</taxon>
        <taxon>Teleostei</taxon>
        <taxon>Neoteleostei</taxon>
        <taxon>Acanthomorphata</taxon>
        <taxon>Anabantaria</taxon>
        <taxon>Anabantiformes</taxon>
        <taxon>Anabantoidei</taxon>
        <taxon>Anabantidae</taxon>
        <taxon>Anabas</taxon>
    </lineage>
</organism>
<name>A0A7N6FKP4_ANATE</name>
<feature type="transmembrane region" description="Helical" evidence="3">
    <location>
        <begin position="291"/>
        <end position="313"/>
    </location>
</feature>
<dbReference type="SUPFAM" id="SSF48726">
    <property type="entry name" value="Immunoglobulin"/>
    <property type="match status" value="2"/>
</dbReference>
<dbReference type="GO" id="GO:0007166">
    <property type="term" value="P:cell surface receptor signaling pathway"/>
    <property type="evidence" value="ECO:0007669"/>
    <property type="project" value="TreeGrafter"/>
</dbReference>
<dbReference type="GO" id="GO:0006955">
    <property type="term" value="P:immune response"/>
    <property type="evidence" value="ECO:0007669"/>
    <property type="project" value="TreeGrafter"/>
</dbReference>
<keyword evidence="3" id="KW-0812">Transmembrane</keyword>
<evidence type="ECO:0000313" key="6">
    <source>
        <dbReference type="Ensembl" id="ENSATEP00000068461.1"/>
    </source>
</evidence>
<accession>A0A7N6FKP4</accession>
<keyword evidence="1 4" id="KW-0732">Signal</keyword>
<evidence type="ECO:0000259" key="5">
    <source>
        <dbReference type="PROSITE" id="PS50835"/>
    </source>
</evidence>
<feature type="domain" description="Ig-like" evidence="5">
    <location>
        <begin position="192"/>
        <end position="270"/>
    </location>
</feature>
<dbReference type="InterPro" id="IPR003598">
    <property type="entry name" value="Ig_sub2"/>
</dbReference>
<evidence type="ECO:0000256" key="4">
    <source>
        <dbReference type="SAM" id="SignalP"/>
    </source>
</evidence>
<dbReference type="Pfam" id="PF13895">
    <property type="entry name" value="Ig_2"/>
    <property type="match status" value="1"/>
</dbReference>
<dbReference type="InterPro" id="IPR036179">
    <property type="entry name" value="Ig-like_dom_sf"/>
</dbReference>
<reference evidence="6" key="3">
    <citation type="submission" date="2025-09" db="UniProtKB">
        <authorList>
            <consortium name="Ensembl"/>
        </authorList>
    </citation>
    <scope>IDENTIFICATION</scope>
</reference>
<proteinExistence type="predicted"/>
<dbReference type="Ensembl" id="ENSATET00000048062.2">
    <property type="protein sequence ID" value="ENSATEP00000068461.1"/>
    <property type="gene ID" value="ENSATEG00000029309.2"/>
</dbReference>
<dbReference type="GO" id="GO:0004888">
    <property type="term" value="F:transmembrane signaling receptor activity"/>
    <property type="evidence" value="ECO:0007669"/>
    <property type="project" value="TreeGrafter"/>
</dbReference>
<dbReference type="PANTHER" id="PTHR11481">
    <property type="entry name" value="IMMUNOGLOBULIN FC RECEPTOR"/>
    <property type="match status" value="1"/>
</dbReference>
<dbReference type="Proteomes" id="UP000265040">
    <property type="component" value="Chromosome 18"/>
</dbReference>
<evidence type="ECO:0000256" key="2">
    <source>
        <dbReference type="ARBA" id="ARBA00023157"/>
    </source>
</evidence>
<evidence type="ECO:0000256" key="1">
    <source>
        <dbReference type="ARBA" id="ARBA00022729"/>
    </source>
</evidence>
<keyword evidence="3" id="KW-0472">Membrane</keyword>
<dbReference type="InParanoid" id="A0A7N6FKP4"/>
<dbReference type="GO" id="GO:0009897">
    <property type="term" value="C:external side of plasma membrane"/>
    <property type="evidence" value="ECO:0007669"/>
    <property type="project" value="TreeGrafter"/>
</dbReference>
<dbReference type="InterPro" id="IPR013783">
    <property type="entry name" value="Ig-like_fold"/>
</dbReference>
<dbReference type="PROSITE" id="PS50835">
    <property type="entry name" value="IG_LIKE"/>
    <property type="match status" value="2"/>
</dbReference>
<dbReference type="InterPro" id="IPR007110">
    <property type="entry name" value="Ig-like_dom"/>
</dbReference>
<dbReference type="OrthoDB" id="6151406at2759"/>
<dbReference type="InterPro" id="IPR050488">
    <property type="entry name" value="Ig_Fc_receptor"/>
</dbReference>
<reference evidence="6" key="2">
    <citation type="submission" date="2025-08" db="UniProtKB">
        <authorList>
            <consortium name="Ensembl"/>
        </authorList>
    </citation>
    <scope>IDENTIFICATION</scope>
</reference>
<dbReference type="Gene3D" id="2.60.40.10">
    <property type="entry name" value="Immunoglobulins"/>
    <property type="match status" value="3"/>
</dbReference>
<dbReference type="SMART" id="SM00409">
    <property type="entry name" value="IG"/>
    <property type="match status" value="2"/>
</dbReference>
<protein>
    <recommendedName>
        <fullName evidence="5">Ig-like domain-containing protein</fullName>
    </recommendedName>
</protein>
<evidence type="ECO:0000256" key="3">
    <source>
        <dbReference type="SAM" id="Phobius"/>
    </source>
</evidence>
<sequence length="322" mass="35336">MEVTGVCFTLLMFILLAARVKSDEAFYIVTNRMQYFKYELISLRCESLDGSTQFKGIRNTEGFLSSCKIKTSPGFSCNIEIGYPGDSGLYWCETKRGERSKSVNITITAGSVILESPVLPVMDGANVTLGCRKRNISDVAADFYKDGVIIGSSATGELTIKGVSKSHEGLYKCSISGAGESPENWLTLNADPVTLECPVVPVMEGISVILECSKNNTFSNITSATFYKDGLFMWSSSTGKMTISSVSKSDEGFYKCRISAGGESDESWLAVRAPCRETCLPLDNSMHIFHILRIVFTILMVALLLLLVGLLHFDKFKVTEQK</sequence>
<dbReference type="PANTHER" id="PTHR11481:SF64">
    <property type="entry name" value="FC RECEPTOR-LIKE PROTEIN 4"/>
    <property type="match status" value="1"/>
</dbReference>